<evidence type="ECO:0000313" key="3">
    <source>
        <dbReference type="EMBL" id="KAG1774990.1"/>
    </source>
</evidence>
<dbReference type="Proteomes" id="UP000714275">
    <property type="component" value="Unassembled WGS sequence"/>
</dbReference>
<dbReference type="Gene3D" id="3.60.130.30">
    <property type="match status" value="1"/>
</dbReference>
<evidence type="ECO:0000256" key="1">
    <source>
        <dbReference type="SAM" id="MobiDB-lite"/>
    </source>
</evidence>
<dbReference type="EMBL" id="JABBWD010000037">
    <property type="protein sequence ID" value="KAG1774990.1"/>
    <property type="molecule type" value="Genomic_DNA"/>
</dbReference>
<accession>A0A9P7CZV0</accession>
<dbReference type="OrthoDB" id="3192989at2759"/>
<feature type="domain" description="CxC2-like cysteine cluster KDZ transposase-associated" evidence="2">
    <location>
        <begin position="585"/>
        <end position="681"/>
    </location>
</feature>
<gene>
    <name evidence="3" type="ORF">EV702DRAFT_1047304</name>
</gene>
<proteinExistence type="predicted"/>
<keyword evidence="4" id="KW-1185">Reference proteome</keyword>
<dbReference type="InterPro" id="IPR041457">
    <property type="entry name" value="CxC2_KDZ-assoc"/>
</dbReference>
<organism evidence="3 4">
    <name type="scientific">Suillus placidus</name>
    <dbReference type="NCBI Taxonomy" id="48579"/>
    <lineage>
        <taxon>Eukaryota</taxon>
        <taxon>Fungi</taxon>
        <taxon>Dikarya</taxon>
        <taxon>Basidiomycota</taxon>
        <taxon>Agaricomycotina</taxon>
        <taxon>Agaricomycetes</taxon>
        <taxon>Agaricomycetidae</taxon>
        <taxon>Boletales</taxon>
        <taxon>Suillineae</taxon>
        <taxon>Suillaceae</taxon>
        <taxon>Suillus</taxon>
    </lineage>
</organism>
<comment type="caution">
    <text evidence="3">The sequence shown here is derived from an EMBL/GenBank/DDBJ whole genome shotgun (WGS) entry which is preliminary data.</text>
</comment>
<reference evidence="3" key="1">
    <citation type="journal article" date="2020" name="New Phytol.">
        <title>Comparative genomics reveals dynamic genome evolution in host specialist ectomycorrhizal fungi.</title>
        <authorList>
            <person name="Lofgren L.A."/>
            <person name="Nguyen N.H."/>
            <person name="Vilgalys R."/>
            <person name="Ruytinx J."/>
            <person name="Liao H.L."/>
            <person name="Branco S."/>
            <person name="Kuo A."/>
            <person name="LaButti K."/>
            <person name="Lipzen A."/>
            <person name="Andreopoulos W."/>
            <person name="Pangilinan J."/>
            <person name="Riley R."/>
            <person name="Hundley H."/>
            <person name="Na H."/>
            <person name="Barry K."/>
            <person name="Grigoriev I.V."/>
            <person name="Stajich J.E."/>
            <person name="Kennedy P.G."/>
        </authorList>
    </citation>
    <scope>NUCLEOTIDE SEQUENCE</scope>
    <source>
        <strain evidence="3">DOB743</strain>
    </source>
</reference>
<dbReference type="InterPro" id="IPR040521">
    <property type="entry name" value="KDZ"/>
</dbReference>
<evidence type="ECO:0000313" key="4">
    <source>
        <dbReference type="Proteomes" id="UP000714275"/>
    </source>
</evidence>
<dbReference type="Pfam" id="PF18803">
    <property type="entry name" value="CxC2"/>
    <property type="match status" value="1"/>
</dbReference>
<dbReference type="Pfam" id="PF18758">
    <property type="entry name" value="KDZ"/>
    <property type="match status" value="1"/>
</dbReference>
<evidence type="ECO:0000259" key="2">
    <source>
        <dbReference type="Pfam" id="PF18803"/>
    </source>
</evidence>
<sequence length="1311" mass="148455">MHQHESTVRELWFTFFFSLMDKIKSQTTEVLASLDRRTREIMGNSSELGVLKHGQVQTELLHKARMRIAVQLQQCLASPGDTLNFNHTSISEYEIDQATLTIAHAMVNPININWDVDRYANKVNLSQPNRDGSATAEPERLKKFFPEAVLGKISGPATIVDRHGKLLVVHLPDILTASRIEHLNHVTAGLRESLLKTVDPNLDVNKSWRDDGYMVPAEGGEFGAGLTLLLATSGFIGDLRVLQIREGPEIVIKEVRHRSKKDPAPVDSWPSIFSGLEIIANRVTFSHRDAGGSPSLFDLLVSLGRNHHATLALADLYAELDYSPGAMVYISGRVLEHSVGPWLNGERVVIAHFMKDAVHDRVGLCQNSCDALTSVTFDKPITSMTSKITPRRKNRARVATSSDDAQPTKRKRGAYKYTYISSKTWRGNVSWKEADTVYEDYDSEAEPISLVKQKHHQNIEDHSPVNYDREIYDDFGTGGLNVLLELEQLINNGRCEDCRGEEGFIHCLSCSGEHSWCPSCAVKAHKHNPFHNLQLWNGKFYQSTTLQDHGYIMHLGHGGHPCPNLLQQSNPSLWSDLEAMEDVFAHGEGNTIYETQLGLSNLVIVHSTGVYSHRVSWCQCPGAEKDRHLHLLKAKLFPASITWPQSAFTFNVLDNFLIDTLECKTSAMSFYQKLRHFTNNAFPHKIPNCYHELMRVSRIWRDLVNRIRFGFAHESDRSPGPGDLALYCPACPQPGINLPLSWKDIYDSWLVMQRYVVDGNFSTQHMKMKTPEDDVSLADGKGYMVTEGPYQTHIIESVEEKEKSSYSNHRAVNAANVQRSNLRATGVGATACARHGCFVPHSVVDFQKGERFSLNFITGAGHINGKILETLWAPFNKISPTARSMTLSHRQEVLDDHMRDSNWKKLYHQALQGVKDTQGPYEELTKSLDWADVQKWKKEAELAALACGELLDIYQLKMDKAPTLAEIRLRLTENEVSTNDRTGAVAWLIEGINIENAYLRSSIRQLPEDPTASQRTLIEEKRQKLLSHINKFHETALVITNGMELEGGEGLHQDDPVLCPEEADGSNLPGIEDPGEDSILEVREDTDSPAEVAELWMPSWESSDPIMNDVIIPLLQEELELRKGQANDCLEKLCQALGNRSVVFREKLHSNKSIHHQGTRLTQELRKITLAINKHAQEYPLKAEDLAVSKEVTEENRHGQGSDRLAWFWRINSAEDSQKSEWMNEFYQVNWLKAKARYDRWSEELKLVQHEMCWTVGWFQNQDLKWRARADESIKNGHRAYAEKQASMWAEFAAEGIKKMEHDKLILKMAS</sequence>
<name>A0A9P7CZV0_9AGAM</name>
<protein>
    <recommendedName>
        <fullName evidence="2">CxC2-like cysteine cluster KDZ transposase-associated domain-containing protein</fullName>
    </recommendedName>
</protein>
<feature type="region of interest" description="Disordered" evidence="1">
    <location>
        <begin position="388"/>
        <end position="409"/>
    </location>
</feature>